<accession>A0A2W5NH57</accession>
<dbReference type="EMBL" id="QFPW01000001">
    <property type="protein sequence ID" value="PZQ52404.1"/>
    <property type="molecule type" value="Genomic_DNA"/>
</dbReference>
<name>A0A2W5NH57_RHOSU</name>
<evidence type="ECO:0000313" key="1">
    <source>
        <dbReference type="EMBL" id="PZQ52404.1"/>
    </source>
</evidence>
<reference evidence="1 2" key="1">
    <citation type="submission" date="2017-08" db="EMBL/GenBank/DDBJ databases">
        <title>Infants hospitalized years apart are colonized by the same room-sourced microbial strains.</title>
        <authorList>
            <person name="Brooks B."/>
            <person name="Olm M.R."/>
            <person name="Firek B.A."/>
            <person name="Baker R."/>
            <person name="Thomas B.C."/>
            <person name="Morowitz M.J."/>
            <person name="Banfield J.F."/>
        </authorList>
    </citation>
    <scope>NUCLEOTIDE SEQUENCE [LARGE SCALE GENOMIC DNA]</scope>
    <source>
        <strain evidence="1">S2_005_002_R2_34</strain>
    </source>
</reference>
<comment type="caution">
    <text evidence="1">The sequence shown here is derived from an EMBL/GenBank/DDBJ whole genome shotgun (WGS) entry which is preliminary data.</text>
</comment>
<evidence type="ECO:0000313" key="2">
    <source>
        <dbReference type="Proteomes" id="UP000249185"/>
    </source>
</evidence>
<proteinExistence type="predicted"/>
<dbReference type="Proteomes" id="UP000249185">
    <property type="component" value="Unassembled WGS sequence"/>
</dbReference>
<protein>
    <submittedName>
        <fullName evidence="1">Uncharacterized protein</fullName>
    </submittedName>
</protein>
<sequence>MVFHLTDRMALLTEALRAGDRAEAKALTSRLGGLAEQVGLSLFARVTRDLHLCLRGGDAVAIAAVHARLGRIAERSLRDVMRHADPAAI</sequence>
<organism evidence="1 2">
    <name type="scientific">Rhodovulum sulfidophilum</name>
    <name type="common">Rhodobacter sulfidophilus</name>
    <dbReference type="NCBI Taxonomy" id="35806"/>
    <lineage>
        <taxon>Bacteria</taxon>
        <taxon>Pseudomonadati</taxon>
        <taxon>Pseudomonadota</taxon>
        <taxon>Alphaproteobacteria</taxon>
        <taxon>Rhodobacterales</taxon>
        <taxon>Paracoccaceae</taxon>
        <taxon>Rhodovulum</taxon>
    </lineage>
</organism>
<dbReference type="AlphaFoldDB" id="A0A2W5NH57"/>
<gene>
    <name evidence="1" type="ORF">DI556_01725</name>
</gene>